<proteinExistence type="predicted"/>
<protein>
    <submittedName>
        <fullName evidence="4">VanZ family protein</fullName>
    </submittedName>
</protein>
<dbReference type="Pfam" id="PF04892">
    <property type="entry name" value="VanZ"/>
    <property type="match status" value="1"/>
</dbReference>
<evidence type="ECO:0000313" key="4">
    <source>
        <dbReference type="EMBL" id="MEK0082787.1"/>
    </source>
</evidence>
<comment type="caution">
    <text evidence="4">The sequence shown here is derived from an EMBL/GenBank/DDBJ whole genome shotgun (WGS) entry which is preliminary data.</text>
</comment>
<feature type="region of interest" description="Disordered" evidence="1">
    <location>
        <begin position="360"/>
        <end position="379"/>
    </location>
</feature>
<keyword evidence="2" id="KW-0812">Transmembrane</keyword>
<organism evidence="4 5">
    <name type="scientific">Benzoatithermus flavus</name>
    <dbReference type="NCBI Taxonomy" id="3108223"/>
    <lineage>
        <taxon>Bacteria</taxon>
        <taxon>Pseudomonadati</taxon>
        <taxon>Pseudomonadota</taxon>
        <taxon>Alphaproteobacteria</taxon>
        <taxon>Geminicoccales</taxon>
        <taxon>Geminicoccaceae</taxon>
        <taxon>Benzoatithermus</taxon>
    </lineage>
</organism>
<feature type="transmembrane region" description="Helical" evidence="2">
    <location>
        <begin position="278"/>
        <end position="295"/>
    </location>
</feature>
<feature type="transmembrane region" description="Helical" evidence="2">
    <location>
        <begin position="307"/>
        <end position="323"/>
    </location>
</feature>
<feature type="domain" description="VanZ-like" evidence="3">
    <location>
        <begin position="266"/>
        <end position="350"/>
    </location>
</feature>
<dbReference type="EMBL" id="JBBLZC010000005">
    <property type="protein sequence ID" value="MEK0082787.1"/>
    <property type="molecule type" value="Genomic_DNA"/>
</dbReference>
<evidence type="ECO:0000259" key="3">
    <source>
        <dbReference type="Pfam" id="PF04892"/>
    </source>
</evidence>
<feature type="transmembrane region" description="Helical" evidence="2">
    <location>
        <begin position="335"/>
        <end position="352"/>
    </location>
</feature>
<feature type="compositionally biased region" description="Polar residues" evidence="1">
    <location>
        <begin position="360"/>
        <end position="371"/>
    </location>
</feature>
<reference evidence="4 5" key="1">
    <citation type="submission" date="2024-01" db="EMBL/GenBank/DDBJ databases">
        <title>Multi-omics insights into the function and evolution of sodium benzoate biodegradation pathways in Benzoatithermus flavus gen. nov., sp. nov. from hot spring.</title>
        <authorList>
            <person name="Hu C.-J."/>
            <person name="Li W.-J."/>
        </authorList>
    </citation>
    <scope>NUCLEOTIDE SEQUENCE [LARGE SCALE GENOMIC DNA]</scope>
    <source>
        <strain evidence="4 5">SYSU G07066</strain>
    </source>
</reference>
<dbReference type="RefSeq" id="WP_418158642.1">
    <property type="nucleotide sequence ID" value="NZ_JBBLZC010000005.1"/>
</dbReference>
<feature type="transmembrane region" description="Helical" evidence="2">
    <location>
        <begin position="235"/>
        <end position="253"/>
    </location>
</feature>
<gene>
    <name evidence="4" type="ORF">U1T56_06475</name>
</gene>
<keyword evidence="5" id="KW-1185">Reference proteome</keyword>
<keyword evidence="2" id="KW-0472">Membrane</keyword>
<feature type="transmembrane region" description="Helical" evidence="2">
    <location>
        <begin position="17"/>
        <end position="36"/>
    </location>
</feature>
<evidence type="ECO:0000256" key="1">
    <source>
        <dbReference type="SAM" id="MobiDB-lite"/>
    </source>
</evidence>
<evidence type="ECO:0000256" key="2">
    <source>
        <dbReference type="SAM" id="Phobius"/>
    </source>
</evidence>
<dbReference type="InterPro" id="IPR006976">
    <property type="entry name" value="VanZ-like"/>
</dbReference>
<dbReference type="Proteomes" id="UP001375743">
    <property type="component" value="Unassembled WGS sequence"/>
</dbReference>
<name>A0ABU8XS26_9PROT</name>
<feature type="transmembrane region" description="Helical" evidence="2">
    <location>
        <begin position="211"/>
        <end position="228"/>
    </location>
</feature>
<sequence>MAVQAQRCRQSSRPGRAAVAWTVLVALLSLATFLVFTTMQRFTPVPSSWPRDPRFATLAAGADPAWEVEGDPAAVRVEQGTLHVRNDDPEATVGLRQVWPLDAGAPRVFRLAATVASRDIAGTRAGFRVGEVTLIADRAIGRAPLRAIHRLVALGGTRAPARYVALFQFPSGAREVELAVRLRHATGELTVKDLELKAYEERRPFTVLRTFLRASWTGVLAVGGLLFWRGVDHRPAATVLVAVAGAGLVLLMMPESLREATLEPLARLVPNRLFGEDGVAYAGHFAIFAVAGFLLRLSRRAEPWPRQVLLLIGLAGLTELLQFLTELRSPTLDDWFTNAVGALAGWLPAAWLRHRQDGQFATQRRSSTTLPPQAAKQRR</sequence>
<accession>A0ABU8XS26</accession>
<keyword evidence="2" id="KW-1133">Transmembrane helix</keyword>
<evidence type="ECO:0000313" key="5">
    <source>
        <dbReference type="Proteomes" id="UP001375743"/>
    </source>
</evidence>